<dbReference type="InterPro" id="IPR002502">
    <property type="entry name" value="Amidase_domain"/>
</dbReference>
<comment type="similarity">
    <text evidence="2">Belongs to the N-acetylmuramoyl-L-alanine amidase 2 family.</text>
</comment>
<dbReference type="Pfam" id="PF01510">
    <property type="entry name" value="Amidase_2"/>
    <property type="match status" value="1"/>
</dbReference>
<dbReference type="SMART" id="SM00644">
    <property type="entry name" value="Ami_2"/>
    <property type="match status" value="1"/>
</dbReference>
<sequence>MVNVPSQNHNSRINYLVIHFTSEQFAESLRLLTQPTDNPVSAHYLIPELDDDTYDRRSLRVHQLVPESRRAWHAGTSFWHGEESLNDRSIGIELVSRSFCSDIDPDIETPAPENQACVFHDFSAEQFALLVRLTGEILERFPEIDPVDVVGHSDIAPDRKVDPGPRFPWRQLYEQGIGAWYDEETVDKYREQFRQGLPDIALIQRALLVYGYRIDQTGENDPQTRFVVRAFQMHFRPSDHSGRIDQETSAILFALIEKYRPGAKFDAARLPTAN</sequence>
<gene>
    <name evidence="7" type="primary">amiD</name>
    <name evidence="7" type="ORF">JTBM06_V1_150017</name>
</gene>
<evidence type="ECO:0000259" key="6">
    <source>
        <dbReference type="SMART" id="SM00644"/>
    </source>
</evidence>
<evidence type="ECO:0000256" key="5">
    <source>
        <dbReference type="ARBA" id="ARBA00023316"/>
    </source>
</evidence>
<dbReference type="GO" id="GO:0019867">
    <property type="term" value="C:outer membrane"/>
    <property type="evidence" value="ECO:0007669"/>
    <property type="project" value="TreeGrafter"/>
</dbReference>
<dbReference type="FunFam" id="3.40.80.10:FF:000003">
    <property type="entry name" value="N-acetylmuramoyl-L-alanine amidase"/>
    <property type="match status" value="1"/>
</dbReference>
<evidence type="ECO:0000256" key="1">
    <source>
        <dbReference type="ARBA" id="ARBA00001561"/>
    </source>
</evidence>
<evidence type="ECO:0000256" key="3">
    <source>
        <dbReference type="ARBA" id="ARBA00011901"/>
    </source>
</evidence>
<evidence type="ECO:0000256" key="2">
    <source>
        <dbReference type="ARBA" id="ARBA00007553"/>
    </source>
</evidence>
<dbReference type="SUPFAM" id="SSF55846">
    <property type="entry name" value="N-acetylmuramoyl-L-alanine amidase-like"/>
    <property type="match status" value="1"/>
</dbReference>
<proteinExistence type="inferred from homology"/>
<keyword evidence="4 7" id="KW-0378">Hydrolase</keyword>
<dbReference type="Gene3D" id="1.10.101.10">
    <property type="entry name" value="PGBD-like superfamily/PGBD"/>
    <property type="match status" value="1"/>
</dbReference>
<dbReference type="InterPro" id="IPR036505">
    <property type="entry name" value="Amidase/PGRP_sf"/>
</dbReference>
<dbReference type="InterPro" id="IPR002477">
    <property type="entry name" value="Peptidoglycan-bd-like"/>
</dbReference>
<dbReference type="Gene3D" id="3.40.80.10">
    <property type="entry name" value="Peptidoglycan recognition protein-like"/>
    <property type="match status" value="1"/>
</dbReference>
<dbReference type="EC" id="3.5.1.28" evidence="3"/>
<dbReference type="GO" id="GO:0071555">
    <property type="term" value="P:cell wall organization"/>
    <property type="evidence" value="ECO:0007669"/>
    <property type="project" value="UniProtKB-KW"/>
</dbReference>
<name>A0A7D9D4P4_9GAMM</name>
<dbReference type="AlphaFoldDB" id="A0A7D9D4P4"/>
<dbReference type="PANTHER" id="PTHR30417:SF1">
    <property type="entry name" value="N-ACETYLMURAMOYL-L-ALANINE AMIDASE AMID"/>
    <property type="match status" value="1"/>
</dbReference>
<evidence type="ECO:0000256" key="4">
    <source>
        <dbReference type="ARBA" id="ARBA00022801"/>
    </source>
</evidence>
<dbReference type="InterPro" id="IPR036365">
    <property type="entry name" value="PGBD-like_sf"/>
</dbReference>
<evidence type="ECO:0000313" key="7">
    <source>
        <dbReference type="EMBL" id="VUX55885.1"/>
    </source>
</evidence>
<dbReference type="GO" id="GO:0009253">
    <property type="term" value="P:peptidoglycan catabolic process"/>
    <property type="evidence" value="ECO:0007669"/>
    <property type="project" value="InterPro"/>
</dbReference>
<dbReference type="InterPro" id="IPR051206">
    <property type="entry name" value="NAMLAA_amidase_2"/>
</dbReference>
<dbReference type="SUPFAM" id="SSF47090">
    <property type="entry name" value="PGBD-like"/>
    <property type="match status" value="1"/>
</dbReference>
<organism evidence="7">
    <name type="scientific">uncultured Woeseiaceae bacterium</name>
    <dbReference type="NCBI Taxonomy" id="1983305"/>
    <lineage>
        <taxon>Bacteria</taxon>
        <taxon>Pseudomonadati</taxon>
        <taxon>Pseudomonadota</taxon>
        <taxon>Gammaproteobacteria</taxon>
        <taxon>Woeseiales</taxon>
        <taxon>Woeseiaceae</taxon>
        <taxon>environmental samples</taxon>
    </lineage>
</organism>
<reference evidence="7" key="1">
    <citation type="submission" date="2019-07" db="EMBL/GenBank/DDBJ databases">
        <authorList>
            <person name="Weber M."/>
            <person name="Kostadinov I."/>
            <person name="Kostadinov D I."/>
        </authorList>
    </citation>
    <scope>NUCLEOTIDE SEQUENCE</scope>
    <source>
        <strain evidence="7">Gfbio:sag-sample-m06:053724c1-46a9-4a36-b237-ea2bf867836b</strain>
    </source>
</reference>
<comment type="catalytic activity">
    <reaction evidence="1">
        <text>Hydrolyzes the link between N-acetylmuramoyl residues and L-amino acid residues in certain cell-wall glycopeptides.</text>
        <dbReference type="EC" id="3.5.1.28"/>
    </reaction>
</comment>
<dbReference type="GO" id="GO:0009254">
    <property type="term" value="P:peptidoglycan turnover"/>
    <property type="evidence" value="ECO:0007669"/>
    <property type="project" value="TreeGrafter"/>
</dbReference>
<keyword evidence="5" id="KW-0961">Cell wall biogenesis/degradation</keyword>
<dbReference type="Pfam" id="PF01471">
    <property type="entry name" value="PG_binding_1"/>
    <property type="match status" value="1"/>
</dbReference>
<protein>
    <recommendedName>
        <fullName evidence="3">N-acetylmuramoyl-L-alanine amidase</fullName>
        <ecNumber evidence="3">3.5.1.28</ecNumber>
    </recommendedName>
</protein>
<accession>A0A7D9D4P4</accession>
<dbReference type="CDD" id="cd06583">
    <property type="entry name" value="PGRP"/>
    <property type="match status" value="1"/>
</dbReference>
<dbReference type="PANTHER" id="PTHR30417">
    <property type="entry name" value="N-ACETYLMURAMOYL-L-ALANINE AMIDASE AMID"/>
    <property type="match status" value="1"/>
</dbReference>
<dbReference type="GO" id="GO:0008745">
    <property type="term" value="F:N-acetylmuramoyl-L-alanine amidase activity"/>
    <property type="evidence" value="ECO:0007669"/>
    <property type="project" value="UniProtKB-EC"/>
</dbReference>
<dbReference type="InterPro" id="IPR036366">
    <property type="entry name" value="PGBDSf"/>
</dbReference>
<feature type="domain" description="N-acetylmuramoyl-L-alanine amidase" evidence="6">
    <location>
        <begin position="2"/>
        <end position="164"/>
    </location>
</feature>
<dbReference type="EMBL" id="LR633967">
    <property type="protein sequence ID" value="VUX55885.1"/>
    <property type="molecule type" value="Genomic_DNA"/>
</dbReference>